<dbReference type="InterPro" id="IPR050557">
    <property type="entry name" value="RTX_toxin/Mannuronan_C5-epim"/>
</dbReference>
<gene>
    <name evidence="3" type="ORF">GGE16_006241</name>
</gene>
<dbReference type="Proteomes" id="UP000538507">
    <property type="component" value="Unassembled WGS sequence"/>
</dbReference>
<dbReference type="GO" id="GO:0005576">
    <property type="term" value="C:extracellular region"/>
    <property type="evidence" value="ECO:0007669"/>
    <property type="project" value="UniProtKB-SubCell"/>
</dbReference>
<dbReference type="PANTHER" id="PTHR38340:SF1">
    <property type="entry name" value="S-LAYER PROTEIN"/>
    <property type="match status" value="1"/>
</dbReference>
<dbReference type="PRINTS" id="PR00313">
    <property type="entry name" value="CABNDNGRPT"/>
</dbReference>
<evidence type="ECO:0000256" key="2">
    <source>
        <dbReference type="ARBA" id="ARBA00022525"/>
    </source>
</evidence>
<accession>A0AAE2MRR1</accession>
<comment type="caution">
    <text evidence="3">The sequence shown here is derived from an EMBL/GenBank/DDBJ whole genome shotgun (WGS) entry which is preliminary data.</text>
</comment>
<proteinExistence type="predicted"/>
<dbReference type="InterPro" id="IPR001343">
    <property type="entry name" value="Hemolysn_Ca-bd"/>
</dbReference>
<dbReference type="Pfam" id="PF00353">
    <property type="entry name" value="HemolysinCabind"/>
    <property type="match status" value="3"/>
</dbReference>
<keyword evidence="2" id="KW-0964">Secreted</keyword>
<dbReference type="PANTHER" id="PTHR38340">
    <property type="entry name" value="S-LAYER PROTEIN"/>
    <property type="match status" value="1"/>
</dbReference>
<dbReference type="InterPro" id="IPR018511">
    <property type="entry name" value="Hemolysin-typ_Ca-bd_CS"/>
</dbReference>
<dbReference type="EMBL" id="JACIGO010000014">
    <property type="protein sequence ID" value="MBB4294142.1"/>
    <property type="molecule type" value="Genomic_DNA"/>
</dbReference>
<dbReference type="InterPro" id="IPR011049">
    <property type="entry name" value="Serralysin-like_metalloprot_C"/>
</dbReference>
<dbReference type="AlphaFoldDB" id="A0AAE2MRR1"/>
<sequence length="349" mass="36128">MTTINLLPGQDSDFSDQAGPVNVYGTDGDDHIVGTDANDNLRGGIGNDILVGGAGDDFLDGGEGNDKMYGGVGNDTYVVQSAQDVVVELAGEGIDHVKSYISYTLRPNVENLTLMGEDNLNGSGNELNNTIKGNSGNNTLFGGDGDDSLLGLAGNDIIRGGNGSDFMDGGTGVDLVSYKDAINGVTVDLSINTKSQDTIGAGRDTLKNFENLEGSIFADKLSGDAGDNKIAGLDGNDVIRGRAGNDDITGGAGADTIVFEAAGTANGIDRIRDFQSGVDSLQFNKIDYDVNALFTSSDKSEAEGAGAQFVFNTKTFALFYDADGEGGNAAIHIADFTPVTVHAEDIHIV</sequence>
<dbReference type="GO" id="GO:0005509">
    <property type="term" value="F:calcium ion binding"/>
    <property type="evidence" value="ECO:0007669"/>
    <property type="project" value="InterPro"/>
</dbReference>
<dbReference type="PROSITE" id="PS00330">
    <property type="entry name" value="HEMOLYSIN_CALCIUM"/>
    <property type="match status" value="4"/>
</dbReference>
<evidence type="ECO:0000256" key="1">
    <source>
        <dbReference type="ARBA" id="ARBA00004613"/>
    </source>
</evidence>
<dbReference type="SUPFAM" id="SSF51120">
    <property type="entry name" value="beta-Roll"/>
    <property type="match status" value="3"/>
</dbReference>
<reference evidence="3 4" key="1">
    <citation type="submission" date="2020-08" db="EMBL/GenBank/DDBJ databases">
        <title>Genomic Encyclopedia of Type Strains, Phase IV (KMG-V): Genome sequencing to study the core and pangenomes of soil and plant-associated prokaryotes.</title>
        <authorList>
            <person name="Whitman W."/>
        </authorList>
    </citation>
    <scope>NUCLEOTIDE SEQUENCE [LARGE SCALE GENOMIC DNA]</scope>
    <source>
        <strain evidence="3 4">SEMIA 415</strain>
    </source>
</reference>
<evidence type="ECO:0000313" key="3">
    <source>
        <dbReference type="EMBL" id="MBB4294142.1"/>
    </source>
</evidence>
<evidence type="ECO:0000313" key="4">
    <source>
        <dbReference type="Proteomes" id="UP000538507"/>
    </source>
</evidence>
<comment type="subcellular location">
    <subcellularLocation>
        <location evidence="1">Secreted</location>
    </subcellularLocation>
</comment>
<name>A0AAE2MRR1_RHILE</name>
<dbReference type="Gene3D" id="2.150.10.10">
    <property type="entry name" value="Serralysin-like metalloprotease, C-terminal"/>
    <property type="match status" value="3"/>
</dbReference>
<organism evidence="3 4">
    <name type="scientific">Rhizobium leguminosarum</name>
    <dbReference type="NCBI Taxonomy" id="384"/>
    <lineage>
        <taxon>Bacteria</taxon>
        <taxon>Pseudomonadati</taxon>
        <taxon>Pseudomonadota</taxon>
        <taxon>Alphaproteobacteria</taxon>
        <taxon>Hyphomicrobiales</taxon>
        <taxon>Rhizobiaceae</taxon>
        <taxon>Rhizobium/Agrobacterium group</taxon>
        <taxon>Rhizobium</taxon>
    </lineage>
</organism>
<dbReference type="RefSeq" id="WP_183610482.1">
    <property type="nucleotide sequence ID" value="NZ_JACHAZ010000014.1"/>
</dbReference>
<protein>
    <submittedName>
        <fullName evidence="3">Ca2+-binding RTX toxin-like protein</fullName>
    </submittedName>
</protein>